<keyword evidence="1" id="KW-1133">Transmembrane helix</keyword>
<dbReference type="Pfam" id="PF01569">
    <property type="entry name" value="PAP2"/>
    <property type="match status" value="1"/>
</dbReference>
<dbReference type="InterPro" id="IPR036938">
    <property type="entry name" value="PAP2/HPO_sf"/>
</dbReference>
<dbReference type="SUPFAM" id="SSF48317">
    <property type="entry name" value="Acid phosphatase/Vanadium-dependent haloperoxidase"/>
    <property type="match status" value="1"/>
</dbReference>
<feature type="transmembrane region" description="Helical" evidence="1">
    <location>
        <begin position="133"/>
        <end position="152"/>
    </location>
</feature>
<keyword evidence="1" id="KW-0812">Transmembrane</keyword>
<organism evidence="3 4">
    <name type="scientific">Paraburkholderia rhizosphaerae</name>
    <dbReference type="NCBI Taxonomy" id="480658"/>
    <lineage>
        <taxon>Bacteria</taxon>
        <taxon>Pseudomonadati</taxon>
        <taxon>Pseudomonadota</taxon>
        <taxon>Betaproteobacteria</taxon>
        <taxon>Burkholderiales</taxon>
        <taxon>Burkholderiaceae</taxon>
        <taxon>Paraburkholderia</taxon>
    </lineage>
</organism>
<dbReference type="Gene3D" id="1.20.144.10">
    <property type="entry name" value="Phosphatidic acid phosphatase type 2/haloperoxidase"/>
    <property type="match status" value="1"/>
</dbReference>
<dbReference type="EMBL" id="SORE01000002">
    <property type="protein sequence ID" value="TDY53896.1"/>
    <property type="molecule type" value="Genomic_DNA"/>
</dbReference>
<dbReference type="CDD" id="cd01610">
    <property type="entry name" value="PAP2_like"/>
    <property type="match status" value="1"/>
</dbReference>
<sequence length="236" mass="25656">MPDLPLHFWYLTSSLGGVSVTLPLTIAIALWLAVGYSSRLAFGWIGLIACSASIVIVTKLAFLGWGIGVRDWDFTGLSGHAMMSTAIYPVACFLVLLPARTAIRVAGIVAGFCIGIAISFSRVMVEAHSPSEAIFGCVMGAATALLFIRLAWHTTRSRNPLSILPVMMSLVVLIAAFHNIHIPTHRWVEHIAMKVSGHARPFVRARWKANHHHSQIIPAPLSRTHDSIAPPRTKSV</sequence>
<feature type="transmembrane region" description="Helical" evidence="1">
    <location>
        <begin position="41"/>
        <end position="65"/>
    </location>
</feature>
<feature type="domain" description="Phosphatidic acid phosphatase type 2/haloperoxidase" evidence="2">
    <location>
        <begin position="72"/>
        <end position="153"/>
    </location>
</feature>
<feature type="transmembrane region" description="Helical" evidence="1">
    <location>
        <begin position="103"/>
        <end position="121"/>
    </location>
</feature>
<evidence type="ECO:0000313" key="3">
    <source>
        <dbReference type="EMBL" id="TDY53896.1"/>
    </source>
</evidence>
<reference evidence="3 4" key="1">
    <citation type="submission" date="2019-03" db="EMBL/GenBank/DDBJ databases">
        <title>Genomic Encyclopedia of Type Strains, Phase III (KMG-III): the genomes of soil and plant-associated and newly described type strains.</title>
        <authorList>
            <person name="Whitman W."/>
        </authorList>
    </citation>
    <scope>NUCLEOTIDE SEQUENCE [LARGE SCALE GENOMIC DNA]</scope>
    <source>
        <strain evidence="3 4">LMG 29544</strain>
    </source>
</reference>
<evidence type="ECO:0000256" key="1">
    <source>
        <dbReference type="SAM" id="Phobius"/>
    </source>
</evidence>
<accession>A0A4R8M053</accession>
<feature type="transmembrane region" description="Helical" evidence="1">
    <location>
        <begin position="77"/>
        <end position="96"/>
    </location>
</feature>
<gene>
    <name evidence="3" type="ORF">BX592_10242</name>
</gene>
<protein>
    <submittedName>
        <fullName evidence="3">PAP2 superfamily protein</fullName>
    </submittedName>
</protein>
<dbReference type="OrthoDB" id="8590768at2"/>
<feature type="transmembrane region" description="Helical" evidence="1">
    <location>
        <begin position="6"/>
        <end position="34"/>
    </location>
</feature>
<feature type="transmembrane region" description="Helical" evidence="1">
    <location>
        <begin position="161"/>
        <end position="180"/>
    </location>
</feature>
<dbReference type="InterPro" id="IPR000326">
    <property type="entry name" value="PAP2/HPO"/>
</dbReference>
<dbReference type="RefSeq" id="WP_134190056.1">
    <property type="nucleotide sequence ID" value="NZ_JBHLUW010000035.1"/>
</dbReference>
<name>A0A4R8M053_9BURK</name>
<keyword evidence="1" id="KW-0472">Membrane</keyword>
<keyword evidence="4" id="KW-1185">Reference proteome</keyword>
<dbReference type="Proteomes" id="UP000295509">
    <property type="component" value="Unassembled WGS sequence"/>
</dbReference>
<evidence type="ECO:0000313" key="4">
    <source>
        <dbReference type="Proteomes" id="UP000295509"/>
    </source>
</evidence>
<evidence type="ECO:0000259" key="2">
    <source>
        <dbReference type="Pfam" id="PF01569"/>
    </source>
</evidence>
<dbReference type="AlphaFoldDB" id="A0A4R8M053"/>
<proteinExistence type="predicted"/>
<comment type="caution">
    <text evidence="3">The sequence shown here is derived from an EMBL/GenBank/DDBJ whole genome shotgun (WGS) entry which is preliminary data.</text>
</comment>